<feature type="region of interest" description="Disordered" evidence="7">
    <location>
        <begin position="419"/>
        <end position="441"/>
    </location>
</feature>
<keyword evidence="3 9" id="KW-0732">Signal</keyword>
<evidence type="ECO:0000256" key="5">
    <source>
        <dbReference type="ARBA" id="ARBA00023136"/>
    </source>
</evidence>
<protein>
    <recommendedName>
        <fullName evidence="10">MANSC domain-containing protein</fullName>
    </recommendedName>
</protein>
<dbReference type="PROSITE" id="PS50986">
    <property type="entry name" value="MANSC"/>
    <property type="match status" value="1"/>
</dbReference>
<evidence type="ECO:0000256" key="1">
    <source>
        <dbReference type="ARBA" id="ARBA00004479"/>
    </source>
</evidence>
<name>A0AAD1W161_PELCU</name>
<dbReference type="InterPro" id="IPR013980">
    <property type="entry name" value="MANSC_dom"/>
</dbReference>
<dbReference type="EMBL" id="OW240914">
    <property type="protein sequence ID" value="CAH2276467.1"/>
    <property type="molecule type" value="Genomic_DNA"/>
</dbReference>
<feature type="compositionally biased region" description="Low complexity" evidence="7">
    <location>
        <begin position="421"/>
        <end position="431"/>
    </location>
</feature>
<dbReference type="PANTHER" id="PTHR46876">
    <property type="entry name" value="LOW-DENSITY LIPOPROTEIN RECEPTOR-RELATED PROTEIN 11"/>
    <property type="match status" value="1"/>
</dbReference>
<keyword evidence="6" id="KW-0325">Glycoprotein</keyword>
<feature type="compositionally biased region" description="Basic and acidic residues" evidence="7">
    <location>
        <begin position="243"/>
        <end position="252"/>
    </location>
</feature>
<dbReference type="AlphaFoldDB" id="A0AAD1W161"/>
<feature type="compositionally biased region" description="Basic and acidic residues" evidence="7">
    <location>
        <begin position="337"/>
        <end position="350"/>
    </location>
</feature>
<evidence type="ECO:0000256" key="9">
    <source>
        <dbReference type="SAM" id="SignalP"/>
    </source>
</evidence>
<evidence type="ECO:0000313" key="12">
    <source>
        <dbReference type="Proteomes" id="UP001295444"/>
    </source>
</evidence>
<evidence type="ECO:0000256" key="2">
    <source>
        <dbReference type="ARBA" id="ARBA00022692"/>
    </source>
</evidence>
<gene>
    <name evidence="11" type="ORF">PECUL_23A038671</name>
</gene>
<evidence type="ECO:0000256" key="3">
    <source>
        <dbReference type="ARBA" id="ARBA00022729"/>
    </source>
</evidence>
<feature type="region of interest" description="Disordered" evidence="7">
    <location>
        <begin position="324"/>
        <end position="359"/>
    </location>
</feature>
<evidence type="ECO:0000259" key="10">
    <source>
        <dbReference type="PROSITE" id="PS50986"/>
    </source>
</evidence>
<feature type="compositionally biased region" description="Basic and acidic residues" evidence="7">
    <location>
        <begin position="266"/>
        <end position="283"/>
    </location>
</feature>
<dbReference type="Pfam" id="PF07502">
    <property type="entry name" value="MANEC"/>
    <property type="match status" value="1"/>
</dbReference>
<evidence type="ECO:0000256" key="6">
    <source>
        <dbReference type="ARBA" id="ARBA00023180"/>
    </source>
</evidence>
<feature type="region of interest" description="Disordered" evidence="7">
    <location>
        <begin position="191"/>
        <end position="283"/>
    </location>
</feature>
<feature type="transmembrane region" description="Helical" evidence="8">
    <location>
        <begin position="545"/>
        <end position="566"/>
    </location>
</feature>
<feature type="chain" id="PRO_5042235737" description="MANSC domain-containing protein" evidence="9">
    <location>
        <begin position="28"/>
        <end position="593"/>
    </location>
</feature>
<dbReference type="GO" id="GO:0016020">
    <property type="term" value="C:membrane"/>
    <property type="evidence" value="ECO:0007669"/>
    <property type="project" value="UniProtKB-SubCell"/>
</dbReference>
<dbReference type="PANTHER" id="PTHR46876:SF3">
    <property type="entry name" value="MANSC DOMAIN CONTAINING 1"/>
    <property type="match status" value="1"/>
</dbReference>
<dbReference type="Proteomes" id="UP001295444">
    <property type="component" value="Chromosome 03"/>
</dbReference>
<reference evidence="11" key="1">
    <citation type="submission" date="2022-03" db="EMBL/GenBank/DDBJ databases">
        <authorList>
            <person name="Alioto T."/>
            <person name="Alioto T."/>
            <person name="Gomez Garrido J."/>
        </authorList>
    </citation>
    <scope>NUCLEOTIDE SEQUENCE</scope>
</reference>
<sequence length="593" mass="64681">MGVYDPWLICPILLFVLFWGKPTQSWAQNCAVKSMPDMVIDITSALKNGVRGIDPKYTANLDACIAACCHEHEIADGKECNLLIYDTRKTHGHPNCYMFNCPSPDSCTMSPSKGVMSFNLLREISDGKSHPYPTHVKQPLSPPSNEQSHIEILGIESSEQKEPGLPVQSQGSAEKDPDSLVHIQSFPITHPDSAVQSQSSGHKERGSSLHSQGSAEKGSGSVGYPQNNAERKYSSAIEMPSPGHKDSIEHDQNAAGKNPPSAMHESSSKREPQKSSSKDAAEVQRHITSQMLHLTENIEKHLDQLVETPVQNSDNSMQIIILSSHKPDPTPGPIATNKRDGVQTPDKEINPDQAAKTQSTTIRVPFPQHASRAPQPIIPSHKLNASMPSHHPVPVTKINVIDNKPVPSSVSKDIKKVIGHSSSTSRHSVISPTPKYDLRGQPMTKTRVQGLGSGHQALTSLPITPHTQFVMLTDSSPKATQKSIVHAISSSPKQPVTVILKAPVQTLSKSNNLTQRDQLGDQVPIFRKLDTSVPGEGKHSFSDDVSGLVAALVFGVLFLLVVIGLISRKISEARRRHRYTKLDYLINGMYVDT</sequence>
<feature type="domain" description="MANSC" evidence="10">
    <location>
        <begin position="34"/>
        <end position="118"/>
    </location>
</feature>
<comment type="subcellular location">
    <subcellularLocation>
        <location evidence="1">Membrane</location>
        <topology evidence="1">Single-pass type I membrane protein</topology>
    </subcellularLocation>
</comment>
<dbReference type="SMART" id="SM00765">
    <property type="entry name" value="MANEC"/>
    <property type="match status" value="1"/>
</dbReference>
<proteinExistence type="predicted"/>
<evidence type="ECO:0000256" key="4">
    <source>
        <dbReference type="ARBA" id="ARBA00022989"/>
    </source>
</evidence>
<keyword evidence="5 8" id="KW-0472">Membrane</keyword>
<accession>A0AAD1W161</accession>
<keyword evidence="2 8" id="KW-0812">Transmembrane</keyword>
<keyword evidence="4 8" id="KW-1133">Transmembrane helix</keyword>
<evidence type="ECO:0000256" key="7">
    <source>
        <dbReference type="SAM" id="MobiDB-lite"/>
    </source>
</evidence>
<dbReference type="InterPro" id="IPR011106">
    <property type="entry name" value="MANSC_N"/>
</dbReference>
<evidence type="ECO:0000256" key="8">
    <source>
        <dbReference type="SAM" id="Phobius"/>
    </source>
</evidence>
<organism evidence="11 12">
    <name type="scientific">Pelobates cultripes</name>
    <name type="common">Western spadefoot toad</name>
    <dbReference type="NCBI Taxonomy" id="61616"/>
    <lineage>
        <taxon>Eukaryota</taxon>
        <taxon>Metazoa</taxon>
        <taxon>Chordata</taxon>
        <taxon>Craniata</taxon>
        <taxon>Vertebrata</taxon>
        <taxon>Euteleostomi</taxon>
        <taxon>Amphibia</taxon>
        <taxon>Batrachia</taxon>
        <taxon>Anura</taxon>
        <taxon>Pelobatoidea</taxon>
        <taxon>Pelobatidae</taxon>
        <taxon>Pelobates</taxon>
    </lineage>
</organism>
<feature type="region of interest" description="Disordered" evidence="7">
    <location>
        <begin position="126"/>
        <end position="177"/>
    </location>
</feature>
<keyword evidence="12" id="KW-1185">Reference proteome</keyword>
<evidence type="ECO:0000313" key="11">
    <source>
        <dbReference type="EMBL" id="CAH2276467.1"/>
    </source>
</evidence>
<feature type="signal peptide" evidence="9">
    <location>
        <begin position="1"/>
        <end position="27"/>
    </location>
</feature>